<protein>
    <submittedName>
        <fullName evidence="2">Uncharacterized protein</fullName>
    </submittedName>
</protein>
<dbReference type="Gene3D" id="3.90.1720.10">
    <property type="entry name" value="endopeptidase domain like (from Nostoc punctiforme)"/>
    <property type="match status" value="1"/>
</dbReference>
<feature type="transmembrane region" description="Helical" evidence="1">
    <location>
        <begin position="67"/>
        <end position="85"/>
    </location>
</feature>
<dbReference type="AlphaFoldDB" id="A0A4R5VW59"/>
<evidence type="ECO:0000256" key="1">
    <source>
        <dbReference type="SAM" id="Phobius"/>
    </source>
</evidence>
<evidence type="ECO:0000313" key="3">
    <source>
        <dbReference type="Proteomes" id="UP000294829"/>
    </source>
</evidence>
<comment type="caution">
    <text evidence="2">The sequence shown here is derived from an EMBL/GenBank/DDBJ whole genome shotgun (WGS) entry which is preliminary data.</text>
</comment>
<keyword evidence="1" id="KW-1133">Transmembrane helix</keyword>
<keyword evidence="1" id="KW-0812">Transmembrane</keyword>
<organism evidence="2 3">
    <name type="scientific">Sapientia aquatica</name>
    <dbReference type="NCBI Taxonomy" id="1549640"/>
    <lineage>
        <taxon>Bacteria</taxon>
        <taxon>Pseudomonadati</taxon>
        <taxon>Pseudomonadota</taxon>
        <taxon>Betaproteobacteria</taxon>
        <taxon>Burkholderiales</taxon>
        <taxon>Oxalobacteraceae</taxon>
        <taxon>Sapientia</taxon>
    </lineage>
</organism>
<gene>
    <name evidence="2" type="ORF">E2I14_14870</name>
</gene>
<dbReference type="Proteomes" id="UP000294829">
    <property type="component" value="Unassembled WGS sequence"/>
</dbReference>
<keyword evidence="3" id="KW-1185">Reference proteome</keyword>
<name>A0A4R5VW59_9BURK</name>
<reference evidence="2 3" key="1">
    <citation type="submission" date="2019-03" db="EMBL/GenBank/DDBJ databases">
        <title>Sapientia aquatica gen. nov., sp. nov., isolated from a crater lake.</title>
        <authorList>
            <person name="Felfoldi T."/>
            <person name="Szabo A."/>
            <person name="Toth E."/>
            <person name="Schumann P."/>
            <person name="Keki Z."/>
            <person name="Marialigeti K."/>
            <person name="Mathe I."/>
        </authorList>
    </citation>
    <scope>NUCLEOTIDE SEQUENCE [LARGE SCALE GENOMIC DNA]</scope>
    <source>
        <strain evidence="2 3">SA-152</strain>
    </source>
</reference>
<evidence type="ECO:0000313" key="2">
    <source>
        <dbReference type="EMBL" id="TDK63488.1"/>
    </source>
</evidence>
<sequence length="391" mass="44807">MTPQQLTLIGNVKMKFVWFLLLSVLRTLYVFYSAWCLLFIPAVIAFFYAEHHNRLPQFWQAYQLNQIGLFVTAILLIAIPLIVFARRSKDDPDPFQSGFMSWFGTLRWYWNTSASPKVQLGLPSGYLVENPMGCRLNGDEIRKILDSLQPGDILLRAYDGYMDGEFIKHSSLVSPKGYQAGWFTHAAMFAGALTDEDKAQVPANFRDDPNYFKEGSQMVLHSMAKGVHCEDILTWCRCDYLAILRVKSDLKFVRKVQTRDKKLRRSYRSDAPSEKIEQQVTKGETIDRAEVIRTAKLSALEKIGEPYDFECIETNKFTSFSCAELVYFCFRSVHDALGLQAEAHALFPFGKLLPHVSIMQRKTITPDDYYNLAKAGHLELVFVDEVTKLKT</sequence>
<proteinExistence type="predicted"/>
<feature type="transmembrane region" description="Helical" evidence="1">
    <location>
        <begin position="16"/>
        <end position="47"/>
    </location>
</feature>
<dbReference type="EMBL" id="SMYL01000009">
    <property type="protein sequence ID" value="TDK63488.1"/>
    <property type="molecule type" value="Genomic_DNA"/>
</dbReference>
<accession>A0A4R5VW59</accession>
<keyword evidence="1" id="KW-0472">Membrane</keyword>
<dbReference type="OrthoDB" id="195541at2"/>